<reference evidence="4" key="2">
    <citation type="submission" date="2020-07" db="EMBL/GenBank/DDBJ databases">
        <title>Chryseobacterium sp.cx-624.</title>
        <authorList>
            <person name="Yang C."/>
        </authorList>
    </citation>
    <scope>NUCLEOTIDE SEQUENCE [LARGE SCALE GENOMIC DNA]</scope>
    <source>
        <strain evidence="4">cx-624</strain>
    </source>
</reference>
<dbReference type="RefSeq" id="WP_181887135.1">
    <property type="nucleotide sequence ID" value="NZ_CP059472.1"/>
</dbReference>
<reference evidence="5" key="3">
    <citation type="submission" date="2020-07" db="EMBL/GenBank/DDBJ databases">
        <title>Flavobacterium sp. xlx-214.</title>
        <authorList>
            <person name="Yang C."/>
        </authorList>
    </citation>
    <scope>NUCLEOTIDE SEQUENCE [LARGE SCALE GENOMIC DNA]</scope>
    <source>
        <strain evidence="5">CX-624</strain>
    </source>
</reference>
<dbReference type="KEGG" id="cbau:H1R16_07810"/>
<reference evidence="2" key="4">
    <citation type="submission" date="2020-07" db="EMBL/GenBank/DDBJ databases">
        <authorList>
            <person name="Yang C."/>
        </authorList>
    </citation>
    <scope>NUCLEOTIDE SEQUENCE</scope>
    <source>
        <strain evidence="2">Cx-624</strain>
    </source>
</reference>
<keyword evidence="1" id="KW-0732">Signal</keyword>
<keyword evidence="5" id="KW-1185">Reference proteome</keyword>
<protein>
    <submittedName>
        <fullName evidence="3">Uncharacterized protein</fullName>
    </submittedName>
</protein>
<feature type="chain" id="PRO_5044656388" evidence="1">
    <location>
        <begin position="21"/>
        <end position="142"/>
    </location>
</feature>
<evidence type="ECO:0000256" key="1">
    <source>
        <dbReference type="SAM" id="SignalP"/>
    </source>
</evidence>
<dbReference type="Proteomes" id="UP000539710">
    <property type="component" value="Unassembled WGS sequence"/>
</dbReference>
<gene>
    <name evidence="3" type="ORF">H1R16_07810</name>
    <name evidence="2" type="ORF">H2507_07630</name>
</gene>
<evidence type="ECO:0000313" key="5">
    <source>
        <dbReference type="Proteomes" id="UP000539710"/>
    </source>
</evidence>
<sequence>MVRLKRIKTITLLLFPLIFAAQSTITNLDRGILVGNLLFEGYKAIRGNSLTSTKQMPDPNAKTVESFCFKNKMDEKITVRMLGTIEEEEIKKELVIQKDEKECTYNLPKGIYTYEVLLSSKDTYQKGEYKVTEETLMTVNKK</sequence>
<organism evidence="3 4">
    <name type="scientific">Marnyiella aurantia</name>
    <dbReference type="NCBI Taxonomy" id="2758037"/>
    <lineage>
        <taxon>Bacteria</taxon>
        <taxon>Pseudomonadati</taxon>
        <taxon>Bacteroidota</taxon>
        <taxon>Flavobacteriia</taxon>
        <taxon>Flavobacteriales</taxon>
        <taxon>Weeksellaceae</taxon>
        <taxon>Marnyiella</taxon>
    </lineage>
</organism>
<evidence type="ECO:0000313" key="4">
    <source>
        <dbReference type="Proteomes" id="UP000515349"/>
    </source>
</evidence>
<dbReference type="AlphaFoldDB" id="A0A7D7R4J4"/>
<dbReference type="EMBL" id="JACEUX010000002">
    <property type="protein sequence ID" value="MBA5247037.1"/>
    <property type="molecule type" value="Genomic_DNA"/>
</dbReference>
<accession>A0A7D7R4J4</accession>
<evidence type="ECO:0000313" key="2">
    <source>
        <dbReference type="EMBL" id="MBA5247037.1"/>
    </source>
</evidence>
<reference evidence="3" key="1">
    <citation type="submission" date="2020-07" db="EMBL/GenBank/DDBJ databases">
        <title>Chryseobacterium sp. CX-624.</title>
        <authorList>
            <person name="Yang C."/>
        </authorList>
    </citation>
    <scope>NUCLEOTIDE SEQUENCE</scope>
    <source>
        <strain evidence="3">CX-624</strain>
    </source>
</reference>
<dbReference type="EMBL" id="CP059472">
    <property type="protein sequence ID" value="QMS97629.1"/>
    <property type="molecule type" value="Genomic_DNA"/>
</dbReference>
<evidence type="ECO:0000313" key="3">
    <source>
        <dbReference type="EMBL" id="QMS97629.1"/>
    </source>
</evidence>
<feature type="signal peptide" evidence="1">
    <location>
        <begin position="1"/>
        <end position="20"/>
    </location>
</feature>
<name>A0A7D7R4J4_9FLAO</name>
<dbReference type="Proteomes" id="UP000515349">
    <property type="component" value="Chromosome"/>
</dbReference>
<proteinExistence type="predicted"/>